<dbReference type="EMBL" id="JADGJW010000734">
    <property type="protein sequence ID" value="KAJ3213209.1"/>
    <property type="molecule type" value="Genomic_DNA"/>
</dbReference>
<evidence type="ECO:0000313" key="3">
    <source>
        <dbReference type="EMBL" id="KAJ3213209.1"/>
    </source>
</evidence>
<evidence type="ECO:0000256" key="2">
    <source>
        <dbReference type="SAM" id="Phobius"/>
    </source>
</evidence>
<name>A0AAD5TZY7_9FUNG</name>
<keyword evidence="2" id="KW-1133">Transmembrane helix</keyword>
<comment type="caution">
    <text evidence="3">The sequence shown here is derived from an EMBL/GenBank/DDBJ whole genome shotgun (WGS) entry which is preliminary data.</text>
</comment>
<sequence>MGTVVKKKSTENVENSWDIIADNNHSEDFDFTKNADWSEESEKERKVIEVKVEDGPSQLCYINSPLPVFFTADNVKPEQVEEDSIVLNENKQLENKDFFEPMTKNLDDNQIFVQNLGKSTKCLSSLKKKKIFNKNGIWIFVVVLITSILLRLYVPFNPSKPINNFTMLNTSIVSNTQMKAFSVVNQLNSGLLALIIFNEKIPKTIDFINAAHTSSVLSVKTLIDTDLMRKKQISKMFETLEQNFNELAEKFPELKYSVRLTLENTVSNFQEIVSQVKKLDNLKLKMKDVSETQNTLTRYFQNFNSGNREKDFQINLRKKVINLMELVSVSLEDLNENVVGLSMRVQELNSILTKLKLNFNEIYSDLSKEKLNLKYKIEDLKKLKNDRKQREQEDNSSLFSFFTKLNNNFFSAFRTEDEQKKFELLQIEKLLNSYFRDLNFLKDFIFESLNSKVMPLMLLTDSNLKDFKVNLNSIEKVNLGNIFSFNVRNGFKLNGEKKNLFYFDENKMKSLDGNVENLLNLVSKL</sequence>
<keyword evidence="4" id="KW-1185">Reference proteome</keyword>
<proteinExistence type="predicted"/>
<keyword evidence="2" id="KW-0472">Membrane</keyword>
<reference evidence="3" key="1">
    <citation type="submission" date="2020-05" db="EMBL/GenBank/DDBJ databases">
        <title>Phylogenomic resolution of chytrid fungi.</title>
        <authorList>
            <person name="Stajich J.E."/>
            <person name="Amses K."/>
            <person name="Simmons R."/>
            <person name="Seto K."/>
            <person name="Myers J."/>
            <person name="Bonds A."/>
            <person name="Quandt C.A."/>
            <person name="Barry K."/>
            <person name="Liu P."/>
            <person name="Grigoriev I."/>
            <person name="Longcore J.E."/>
            <person name="James T.Y."/>
        </authorList>
    </citation>
    <scope>NUCLEOTIDE SEQUENCE</scope>
    <source>
        <strain evidence="3">JEL0476</strain>
    </source>
</reference>
<evidence type="ECO:0000313" key="4">
    <source>
        <dbReference type="Proteomes" id="UP001211065"/>
    </source>
</evidence>
<protein>
    <submittedName>
        <fullName evidence="3">Uncharacterized protein</fullName>
    </submittedName>
</protein>
<organism evidence="3 4">
    <name type="scientific">Clydaea vesicula</name>
    <dbReference type="NCBI Taxonomy" id="447962"/>
    <lineage>
        <taxon>Eukaryota</taxon>
        <taxon>Fungi</taxon>
        <taxon>Fungi incertae sedis</taxon>
        <taxon>Chytridiomycota</taxon>
        <taxon>Chytridiomycota incertae sedis</taxon>
        <taxon>Chytridiomycetes</taxon>
        <taxon>Lobulomycetales</taxon>
        <taxon>Lobulomycetaceae</taxon>
        <taxon>Clydaea</taxon>
    </lineage>
</organism>
<dbReference type="AlphaFoldDB" id="A0AAD5TZY7"/>
<evidence type="ECO:0000256" key="1">
    <source>
        <dbReference type="SAM" id="Coils"/>
    </source>
</evidence>
<gene>
    <name evidence="3" type="ORF">HK099_007516</name>
</gene>
<keyword evidence="1" id="KW-0175">Coiled coil</keyword>
<feature type="transmembrane region" description="Helical" evidence="2">
    <location>
        <begin position="136"/>
        <end position="154"/>
    </location>
</feature>
<keyword evidence="2" id="KW-0812">Transmembrane</keyword>
<accession>A0AAD5TZY7</accession>
<feature type="coiled-coil region" evidence="1">
    <location>
        <begin position="331"/>
        <end position="393"/>
    </location>
</feature>
<dbReference type="Proteomes" id="UP001211065">
    <property type="component" value="Unassembled WGS sequence"/>
</dbReference>